<gene>
    <name evidence="2" type="ORF">tloyanaT_28570</name>
</gene>
<evidence type="ECO:0000313" key="3">
    <source>
        <dbReference type="Proteomes" id="UP001157134"/>
    </source>
</evidence>
<organism evidence="2 3">
    <name type="scientific">Thalassotalea loyana</name>
    <dbReference type="NCBI Taxonomy" id="280483"/>
    <lineage>
        <taxon>Bacteria</taxon>
        <taxon>Pseudomonadati</taxon>
        <taxon>Pseudomonadota</taxon>
        <taxon>Gammaproteobacteria</taxon>
        <taxon>Alteromonadales</taxon>
        <taxon>Colwelliaceae</taxon>
        <taxon>Thalassotalea</taxon>
    </lineage>
</organism>
<protein>
    <recommendedName>
        <fullName evidence="4">DUF3192 domain-containing protein</fullName>
    </recommendedName>
</protein>
<keyword evidence="1" id="KW-0812">Transmembrane</keyword>
<keyword evidence="1" id="KW-0472">Membrane</keyword>
<accession>A0ABQ6HG64</accession>
<evidence type="ECO:0000256" key="1">
    <source>
        <dbReference type="SAM" id="Phobius"/>
    </source>
</evidence>
<dbReference type="Proteomes" id="UP001157134">
    <property type="component" value="Unassembled WGS sequence"/>
</dbReference>
<sequence length="99" mass="11249">MTRTTIIVGPILLLVTIIYGFYWDAARKEIYYLCGNFTKGVSINNVIRQLDTANLSSYKLLSDKQTISFSSKVNIGYYQCLIYLDKAQRVNSASFVEGF</sequence>
<dbReference type="EMBL" id="BSSV01000006">
    <property type="protein sequence ID" value="GLX86604.1"/>
    <property type="molecule type" value="Genomic_DNA"/>
</dbReference>
<evidence type="ECO:0008006" key="4">
    <source>
        <dbReference type="Google" id="ProtNLM"/>
    </source>
</evidence>
<keyword evidence="1" id="KW-1133">Transmembrane helix</keyword>
<reference evidence="2 3" key="1">
    <citation type="submission" date="2023-03" db="EMBL/GenBank/DDBJ databases">
        <title>Thalassotalea loyana LMG 22536T draft genome sequence.</title>
        <authorList>
            <person name="Sawabe T."/>
        </authorList>
    </citation>
    <scope>NUCLEOTIDE SEQUENCE [LARGE SCALE GENOMIC DNA]</scope>
    <source>
        <strain evidence="2 3">LMG 22536</strain>
    </source>
</reference>
<feature type="transmembrane region" description="Helical" evidence="1">
    <location>
        <begin position="6"/>
        <end position="23"/>
    </location>
</feature>
<keyword evidence="3" id="KW-1185">Reference proteome</keyword>
<evidence type="ECO:0000313" key="2">
    <source>
        <dbReference type="EMBL" id="GLX86604.1"/>
    </source>
</evidence>
<proteinExistence type="predicted"/>
<name>A0ABQ6HG64_9GAMM</name>
<comment type="caution">
    <text evidence="2">The sequence shown here is derived from an EMBL/GenBank/DDBJ whole genome shotgun (WGS) entry which is preliminary data.</text>
</comment>